<dbReference type="AlphaFoldDB" id="A0A4R1NN58"/>
<accession>A0A4R1NN58</accession>
<dbReference type="PANTHER" id="PTHR12879">
    <property type="entry name" value="SPHINGOLIPID DELTA 4 DESATURASE/C-4 HYDROXYLASE PROTEIN DES2"/>
    <property type="match status" value="1"/>
</dbReference>
<feature type="domain" description="Fatty acid desaturase" evidence="2">
    <location>
        <begin position="58"/>
        <end position="291"/>
    </location>
</feature>
<organism evidence="3 4">
    <name type="scientific">Shimia isoporae</name>
    <dbReference type="NCBI Taxonomy" id="647720"/>
    <lineage>
        <taxon>Bacteria</taxon>
        <taxon>Pseudomonadati</taxon>
        <taxon>Pseudomonadota</taxon>
        <taxon>Alphaproteobacteria</taxon>
        <taxon>Rhodobacterales</taxon>
        <taxon>Roseobacteraceae</taxon>
    </lineage>
</organism>
<keyword evidence="1" id="KW-0472">Membrane</keyword>
<keyword evidence="1" id="KW-0812">Transmembrane</keyword>
<name>A0A4R1NN58_9RHOB</name>
<dbReference type="EMBL" id="SMGR01000001">
    <property type="protein sequence ID" value="TCL09229.1"/>
    <property type="molecule type" value="Genomic_DNA"/>
</dbReference>
<comment type="caution">
    <text evidence="3">The sequence shown here is derived from an EMBL/GenBank/DDBJ whole genome shotgun (WGS) entry which is preliminary data.</text>
</comment>
<dbReference type="PANTHER" id="PTHR12879:SF8">
    <property type="entry name" value="SPHINGOLIPID DELTA(4)-DESATURASE DES1"/>
    <property type="match status" value="1"/>
</dbReference>
<dbReference type="GO" id="GO:0046513">
    <property type="term" value="P:ceramide biosynthetic process"/>
    <property type="evidence" value="ECO:0007669"/>
    <property type="project" value="TreeGrafter"/>
</dbReference>
<evidence type="ECO:0000256" key="1">
    <source>
        <dbReference type="SAM" id="Phobius"/>
    </source>
</evidence>
<evidence type="ECO:0000259" key="2">
    <source>
        <dbReference type="Pfam" id="PF00487"/>
    </source>
</evidence>
<dbReference type="GO" id="GO:0042284">
    <property type="term" value="F:sphingolipid delta-4 desaturase activity"/>
    <property type="evidence" value="ECO:0007669"/>
    <property type="project" value="TreeGrafter"/>
</dbReference>
<feature type="transmembrane region" description="Helical" evidence="1">
    <location>
        <begin position="35"/>
        <end position="54"/>
    </location>
</feature>
<evidence type="ECO:0000313" key="3">
    <source>
        <dbReference type="EMBL" id="TCL09229.1"/>
    </source>
</evidence>
<gene>
    <name evidence="3" type="ORF">BXY66_1274</name>
</gene>
<feature type="transmembrane region" description="Helical" evidence="1">
    <location>
        <begin position="186"/>
        <end position="209"/>
    </location>
</feature>
<dbReference type="Pfam" id="PF00487">
    <property type="entry name" value="FA_desaturase"/>
    <property type="match status" value="1"/>
</dbReference>
<keyword evidence="4" id="KW-1185">Reference proteome</keyword>
<keyword evidence="1" id="KW-1133">Transmembrane helix</keyword>
<dbReference type="InterPro" id="IPR005804">
    <property type="entry name" value="FA_desaturase_dom"/>
</dbReference>
<sequence length="302" mass="34651">MNVGDAEILDHKEALSRLSPELRATLQTRSDVAGLRHLSCYLLVLIAFALWVGLKLPLWPVALLPLGILWSFLFTLSHECTHDTPFASRWINRVVGSACALPLLLPFNWFRAFHMAHHKFTNDPAKDPELNHGPRPETLWAYMKYLSGLSYWAGMAKTIWKNAFGDIDAPYLPRRQHKRMRLEARILLLAYAGLLCSLIWSPVLVWVWVVPSLIGQPFLRAYLLAEHGLCPPVANMLENSRTTFSNRLVRFLAWNMPFHAEHHAFPNVPFHQLPALHAELKPHLKSTSDGYTAFHKDYRRQL</sequence>
<evidence type="ECO:0000313" key="4">
    <source>
        <dbReference type="Proteomes" id="UP000295673"/>
    </source>
</evidence>
<dbReference type="GO" id="GO:0016020">
    <property type="term" value="C:membrane"/>
    <property type="evidence" value="ECO:0007669"/>
    <property type="project" value="GOC"/>
</dbReference>
<feature type="transmembrane region" description="Helical" evidence="1">
    <location>
        <begin position="61"/>
        <end position="78"/>
    </location>
</feature>
<protein>
    <submittedName>
        <fullName evidence="3">Fatty acid desaturase</fullName>
    </submittedName>
</protein>
<proteinExistence type="predicted"/>
<reference evidence="3 4" key="1">
    <citation type="submission" date="2019-03" db="EMBL/GenBank/DDBJ databases">
        <title>Genomic Encyclopedia of Archaeal and Bacterial Type Strains, Phase II (KMG-II): from individual species to whole genera.</title>
        <authorList>
            <person name="Goeker M."/>
        </authorList>
    </citation>
    <scope>NUCLEOTIDE SEQUENCE [LARGE SCALE GENOMIC DNA]</scope>
    <source>
        <strain evidence="3 4">DSM 26433</strain>
    </source>
</reference>
<dbReference type="Proteomes" id="UP000295673">
    <property type="component" value="Unassembled WGS sequence"/>
</dbReference>
<feature type="transmembrane region" description="Helical" evidence="1">
    <location>
        <begin position="90"/>
        <end position="110"/>
    </location>
</feature>
<dbReference type="RefSeq" id="WP_207911292.1">
    <property type="nucleotide sequence ID" value="NZ_SMGR01000001.1"/>
</dbReference>